<evidence type="ECO:0000313" key="3">
    <source>
        <dbReference type="Proteomes" id="UP000266723"/>
    </source>
</evidence>
<gene>
    <name evidence="2" type="ORF">DY000_02042655</name>
    <name evidence="1" type="ORF">F2Q70_00037087</name>
</gene>
<comment type="caution">
    <text evidence="1">The sequence shown here is derived from an EMBL/GenBank/DDBJ whole genome shotgun (WGS) entry which is preliminary data.</text>
</comment>
<sequence length="100" mass="11535">MVCNIHRSVLVRHIQEIKPIRSGVSYPGNHPLCRLGASYPRTLSWEYQQLSASIVRPFDPSISPLLVWCVISSNNWSWKYQQPSATVVRPFNPPFLIRFV</sequence>
<evidence type="ECO:0000313" key="2">
    <source>
        <dbReference type="EMBL" id="KAF3533699.1"/>
    </source>
</evidence>
<evidence type="ECO:0000313" key="1">
    <source>
        <dbReference type="EMBL" id="KAF2586653.1"/>
    </source>
</evidence>
<proteinExistence type="predicted"/>
<dbReference type="EMBL" id="QGKV02001507">
    <property type="protein sequence ID" value="KAF3533699.1"/>
    <property type="molecule type" value="Genomic_DNA"/>
</dbReference>
<organism evidence="1">
    <name type="scientific">Brassica cretica</name>
    <name type="common">Mustard</name>
    <dbReference type="NCBI Taxonomy" id="69181"/>
    <lineage>
        <taxon>Eukaryota</taxon>
        <taxon>Viridiplantae</taxon>
        <taxon>Streptophyta</taxon>
        <taxon>Embryophyta</taxon>
        <taxon>Tracheophyta</taxon>
        <taxon>Spermatophyta</taxon>
        <taxon>Magnoliopsida</taxon>
        <taxon>eudicotyledons</taxon>
        <taxon>Gunneridae</taxon>
        <taxon>Pentapetalae</taxon>
        <taxon>rosids</taxon>
        <taxon>malvids</taxon>
        <taxon>Brassicales</taxon>
        <taxon>Brassicaceae</taxon>
        <taxon>Brassiceae</taxon>
        <taxon>Brassica</taxon>
    </lineage>
</organism>
<dbReference type="AlphaFoldDB" id="A0A3N6QVM4"/>
<reference evidence="1" key="1">
    <citation type="submission" date="2019-12" db="EMBL/GenBank/DDBJ databases">
        <title>Genome sequencing and annotation of Brassica cretica.</title>
        <authorList>
            <person name="Studholme D.J."/>
            <person name="Sarris P.F."/>
        </authorList>
    </citation>
    <scope>NUCLEOTIDE SEQUENCE</scope>
    <source>
        <strain evidence="1">PFS-102/07</strain>
        <tissue evidence="1">Leaf</tissue>
    </source>
</reference>
<keyword evidence="3" id="KW-1185">Reference proteome</keyword>
<reference evidence="2" key="2">
    <citation type="submission" date="2019-12" db="EMBL/GenBank/DDBJ databases">
        <authorList>
            <person name="Studholme D.J."/>
            <person name="Sarris P."/>
        </authorList>
    </citation>
    <scope>NUCLEOTIDE SEQUENCE</scope>
    <source>
        <strain evidence="2">PFS-1207/04</strain>
        <tissue evidence="2">Leaf</tissue>
    </source>
</reference>
<protein>
    <submittedName>
        <fullName evidence="1">Uncharacterized protein</fullName>
    </submittedName>
</protein>
<accession>A0A3N6QVM4</accession>
<reference evidence="2 3" key="3">
    <citation type="journal article" date="2020" name="BMC Genomics">
        <title>Intraspecific diversification of the crop wild relative Brassica cretica Lam. using demographic model selection.</title>
        <authorList>
            <person name="Kioukis A."/>
            <person name="Michalopoulou V.A."/>
            <person name="Briers L."/>
            <person name="Pirintsos S."/>
            <person name="Studholme D.J."/>
            <person name="Pavlidis P."/>
            <person name="Sarris P.F."/>
        </authorList>
    </citation>
    <scope>NUCLEOTIDE SEQUENCE [LARGE SCALE GENOMIC DNA]</scope>
    <source>
        <strain evidence="3">cv. PFS-1207/04</strain>
        <strain evidence="2">PFS-1207/04</strain>
    </source>
</reference>
<dbReference type="EMBL" id="QGKY02000246">
    <property type="protein sequence ID" value="KAF2586653.1"/>
    <property type="molecule type" value="Genomic_DNA"/>
</dbReference>
<dbReference type="Proteomes" id="UP000266723">
    <property type="component" value="Unassembled WGS sequence"/>
</dbReference>
<name>A0A3N6QVM4_BRACR</name>